<evidence type="ECO:0000313" key="5">
    <source>
        <dbReference type="Proteomes" id="UP000515860"/>
    </source>
</evidence>
<dbReference type="CDD" id="cd00610">
    <property type="entry name" value="OAT_like"/>
    <property type="match status" value="1"/>
</dbReference>
<gene>
    <name evidence="4" type="ORF">H9Q79_07455</name>
</gene>
<keyword evidence="2 3" id="KW-0663">Pyridoxal phosphate</keyword>
<proteinExistence type="inferred from homology"/>
<evidence type="ECO:0000313" key="4">
    <source>
        <dbReference type="EMBL" id="QNM10096.1"/>
    </source>
</evidence>
<dbReference type="Gene3D" id="3.90.1150.10">
    <property type="entry name" value="Aspartate Aminotransferase, domain 1"/>
    <property type="match status" value="1"/>
</dbReference>
<dbReference type="InterPro" id="IPR015422">
    <property type="entry name" value="PyrdxlP-dep_Trfase_small"/>
</dbReference>
<dbReference type="PANTHER" id="PTHR43094">
    <property type="entry name" value="AMINOTRANSFERASE"/>
    <property type="match status" value="1"/>
</dbReference>
<dbReference type="Proteomes" id="UP000515860">
    <property type="component" value="Chromosome"/>
</dbReference>
<protein>
    <submittedName>
        <fullName evidence="4">Aminotransferase class III-fold pyridoxal phosphate-dependent enzyme</fullName>
    </submittedName>
</protein>
<dbReference type="PANTHER" id="PTHR43094:SF1">
    <property type="entry name" value="AMINOTRANSFERASE CLASS-III"/>
    <property type="match status" value="1"/>
</dbReference>
<evidence type="ECO:0000256" key="1">
    <source>
        <dbReference type="ARBA" id="ARBA00008954"/>
    </source>
</evidence>
<evidence type="ECO:0000256" key="3">
    <source>
        <dbReference type="RuleBase" id="RU003560"/>
    </source>
</evidence>
<evidence type="ECO:0000256" key="2">
    <source>
        <dbReference type="ARBA" id="ARBA00022898"/>
    </source>
</evidence>
<name>A0A7G9GH14_9FIRM</name>
<dbReference type="EMBL" id="CP060635">
    <property type="protein sequence ID" value="QNM10096.1"/>
    <property type="molecule type" value="Genomic_DNA"/>
</dbReference>
<dbReference type="Pfam" id="PF00202">
    <property type="entry name" value="Aminotran_3"/>
    <property type="match status" value="1"/>
</dbReference>
<dbReference type="PIRSF" id="PIRSF000521">
    <property type="entry name" value="Transaminase_4ab_Lys_Orn"/>
    <property type="match status" value="1"/>
</dbReference>
<dbReference type="GO" id="GO:0005829">
    <property type="term" value="C:cytosol"/>
    <property type="evidence" value="ECO:0007669"/>
    <property type="project" value="TreeGrafter"/>
</dbReference>
<dbReference type="InterPro" id="IPR049704">
    <property type="entry name" value="Aminotrans_3_PPA_site"/>
</dbReference>
<dbReference type="Gene3D" id="3.40.640.10">
    <property type="entry name" value="Type I PLP-dependent aspartate aminotransferase-like (Major domain)"/>
    <property type="match status" value="1"/>
</dbReference>
<reference evidence="4 5" key="1">
    <citation type="submission" date="2020-08" db="EMBL/GenBank/DDBJ databases">
        <authorList>
            <person name="Liu C."/>
            <person name="Sun Q."/>
        </authorList>
    </citation>
    <scope>NUCLEOTIDE SEQUENCE [LARGE SCALE GENOMIC DNA]</scope>
    <source>
        <strain evidence="4 5">NSJ-29</strain>
    </source>
</reference>
<dbReference type="InterPro" id="IPR005814">
    <property type="entry name" value="Aminotrans_3"/>
</dbReference>
<dbReference type="AlphaFoldDB" id="A0A7G9GH14"/>
<dbReference type="GO" id="GO:0008483">
    <property type="term" value="F:transaminase activity"/>
    <property type="evidence" value="ECO:0007669"/>
    <property type="project" value="UniProtKB-KW"/>
</dbReference>
<organism evidence="4 5">
    <name type="scientific">Wansuia hejianensis</name>
    <dbReference type="NCBI Taxonomy" id="2763667"/>
    <lineage>
        <taxon>Bacteria</taxon>
        <taxon>Bacillati</taxon>
        <taxon>Bacillota</taxon>
        <taxon>Clostridia</taxon>
        <taxon>Lachnospirales</taxon>
        <taxon>Lachnospiraceae</taxon>
        <taxon>Wansuia</taxon>
    </lineage>
</organism>
<dbReference type="KEGG" id="whj:H9Q79_07455"/>
<keyword evidence="4" id="KW-0808">Transferase</keyword>
<dbReference type="SUPFAM" id="SSF53383">
    <property type="entry name" value="PLP-dependent transferases"/>
    <property type="match status" value="1"/>
</dbReference>
<dbReference type="RefSeq" id="WP_118645606.1">
    <property type="nucleotide sequence ID" value="NZ_CP060635.1"/>
</dbReference>
<dbReference type="GO" id="GO:0030170">
    <property type="term" value="F:pyridoxal phosphate binding"/>
    <property type="evidence" value="ECO:0007669"/>
    <property type="project" value="InterPro"/>
</dbReference>
<dbReference type="InterPro" id="IPR015421">
    <property type="entry name" value="PyrdxlP-dep_Trfase_major"/>
</dbReference>
<comment type="similarity">
    <text evidence="1 3">Belongs to the class-III pyridoxal-phosphate-dependent aminotransferase family.</text>
</comment>
<dbReference type="InterPro" id="IPR015424">
    <property type="entry name" value="PyrdxlP-dep_Trfase"/>
</dbReference>
<keyword evidence="5" id="KW-1185">Reference proteome</keyword>
<dbReference type="PROSITE" id="PS00600">
    <property type="entry name" value="AA_TRANSFER_CLASS_3"/>
    <property type="match status" value="1"/>
</dbReference>
<keyword evidence="4" id="KW-0032">Aminotransferase</keyword>
<sequence>MNKKLSVDEILQMNQDYQFFTWTPQKSSLERIAVAGGKGCYFWDFDGNKYLDAGSQLVNLNIGFQDERVVNAIKAQADELCYIAPSYATEIRGRLAKKIITDCAPGMGKVLFTLGGTDANEYALRIAQGYTGRYKVFSQYMSYHGSTYGSSTLNGQAARGNMDPGIAGFVHFLGPWWRDHGLKFETEEEYTEFLLKMLERQMIQENPDKISCLVTETMQGGGGVIEMPKGYLKGIRDLCDKYGILMVCDEVMVGFGRTGKWFTYQHYDGVMPDMITFAKGSTCGYTPFGGVIVSKKIAKYYDDVALPAGLTYNSHPICCATALATIGVYEEDNLLKNSEERGKELLAGLIELDKKHKSVANPRGKGLHTALDLVGGAATGAAHEKLKNMYIDKGVIPYILPPRIVLSPPLIITKEEVQKILEVTDEVLTFADTLV</sequence>
<accession>A0A7G9GH14</accession>